<dbReference type="EMBL" id="FOIT01000008">
    <property type="protein sequence ID" value="SEW19611.1"/>
    <property type="molecule type" value="Genomic_DNA"/>
</dbReference>
<protein>
    <submittedName>
        <fullName evidence="5">Amidohydrolase</fullName>
    </submittedName>
</protein>
<evidence type="ECO:0000256" key="3">
    <source>
        <dbReference type="PIRSR" id="PIRSR005962-1"/>
    </source>
</evidence>
<feature type="binding site" evidence="3">
    <location>
        <position position="363"/>
    </location>
    <ligand>
        <name>Mn(2+)</name>
        <dbReference type="ChEBI" id="CHEBI:29035"/>
        <label>2</label>
    </ligand>
</feature>
<dbReference type="PIRSF" id="PIRSF005962">
    <property type="entry name" value="Pept_M20D_amidohydro"/>
    <property type="match status" value="1"/>
</dbReference>
<feature type="binding site" evidence="3">
    <location>
        <position position="139"/>
    </location>
    <ligand>
        <name>Mn(2+)</name>
        <dbReference type="ChEBI" id="CHEBI:29035"/>
        <label>2</label>
    </ligand>
</feature>
<feature type="binding site" evidence="3">
    <location>
        <position position="165"/>
    </location>
    <ligand>
        <name>Mn(2+)</name>
        <dbReference type="ChEBI" id="CHEBI:29035"/>
        <label>2</label>
    </ligand>
</feature>
<keyword evidence="3" id="KW-0479">Metal-binding</keyword>
<reference evidence="5 6" key="1">
    <citation type="submission" date="2016-10" db="EMBL/GenBank/DDBJ databases">
        <authorList>
            <person name="Varghese N."/>
            <person name="Submissions S."/>
        </authorList>
    </citation>
    <scope>NUCLEOTIDE SEQUENCE [LARGE SCALE GENOMIC DNA]</scope>
    <source>
        <strain evidence="5 6">IBRC-M10081</strain>
    </source>
</reference>
<evidence type="ECO:0000313" key="6">
    <source>
        <dbReference type="Proteomes" id="UP000243605"/>
    </source>
</evidence>
<dbReference type="PANTHER" id="PTHR11014">
    <property type="entry name" value="PEPTIDASE M20 FAMILY MEMBER"/>
    <property type="match status" value="1"/>
</dbReference>
<evidence type="ECO:0000313" key="5">
    <source>
        <dbReference type="EMBL" id="SEW19611.1"/>
    </source>
</evidence>
<dbReference type="CDD" id="cd03886">
    <property type="entry name" value="M20_Acy1"/>
    <property type="match status" value="1"/>
</dbReference>
<name>A0A662Z5K3_9STAP</name>
<feature type="domain" description="Peptidase M20 dimerisation" evidence="4">
    <location>
        <begin position="189"/>
        <end position="283"/>
    </location>
</feature>
<dbReference type="InterPro" id="IPR011650">
    <property type="entry name" value="Peptidase_M20_dimer"/>
</dbReference>
<accession>A0A662Z5K3</accession>
<evidence type="ECO:0000259" key="4">
    <source>
        <dbReference type="Pfam" id="PF07687"/>
    </source>
</evidence>
<feature type="binding site" evidence="3">
    <location>
        <position position="106"/>
    </location>
    <ligand>
        <name>Mn(2+)</name>
        <dbReference type="ChEBI" id="CHEBI:29035"/>
        <label>2</label>
    </ligand>
</feature>
<organism evidence="5 6">
    <name type="scientific">Aliicoccus persicus</name>
    <dbReference type="NCBI Taxonomy" id="930138"/>
    <lineage>
        <taxon>Bacteria</taxon>
        <taxon>Bacillati</taxon>
        <taxon>Bacillota</taxon>
        <taxon>Bacilli</taxon>
        <taxon>Bacillales</taxon>
        <taxon>Staphylococcaceae</taxon>
        <taxon>Aliicoccus</taxon>
    </lineage>
</organism>
<sequence length="402" mass="44354">MMIFDSLAEARALENELIQWRRHLHMNPELSFQEVKTSQFVASKLREFGYEVQEGIAKTGVVAIKKGNTDGPTIGIRADMDALPIQDQKNAEYSSTVENVAHLCGHDAHTSILLGVAKILKNYDLEKGIIKFIFQPAEEGFAGAKHMVEEGVLTNPAVDGIIALHVNPKVESGIISHCEGPATAYSDKFDLRIIGDGGHAAHPHLSIDSITIATTVVNTMQQIVSRTIEPLEPVVLTFGKIEGGFNHNIIAPEVKLSGTVRTLNPEVKEIVKDKMKSYLKHICEGMGAKYEFDYRDGYPAVYNDPELTPLITDTITTLLGEDYLVYSKPTMGGEDFSFFTNEVPGVIFKIGTGNSEETQYPLHHPMFDLDENVLPVGVASLAELSINYIKMLEERGNNEIKL</sequence>
<dbReference type="NCBIfam" id="TIGR01891">
    <property type="entry name" value="amidohydrolases"/>
    <property type="match status" value="1"/>
</dbReference>
<dbReference type="InterPro" id="IPR036264">
    <property type="entry name" value="Bact_exopeptidase_dim_dom"/>
</dbReference>
<dbReference type="Pfam" id="PF07687">
    <property type="entry name" value="M20_dimer"/>
    <property type="match status" value="1"/>
</dbReference>
<evidence type="ECO:0000256" key="2">
    <source>
        <dbReference type="ARBA" id="ARBA00022801"/>
    </source>
</evidence>
<keyword evidence="6" id="KW-1185">Reference proteome</keyword>
<dbReference type="SUPFAM" id="SSF55031">
    <property type="entry name" value="Bacterial exopeptidase dimerisation domain"/>
    <property type="match status" value="1"/>
</dbReference>
<comment type="cofactor">
    <cofactor evidence="3">
        <name>Mn(2+)</name>
        <dbReference type="ChEBI" id="CHEBI:29035"/>
    </cofactor>
    <text evidence="3">The Mn(2+) ion enhances activity.</text>
</comment>
<feature type="binding site" evidence="3">
    <location>
        <position position="104"/>
    </location>
    <ligand>
        <name>Mn(2+)</name>
        <dbReference type="ChEBI" id="CHEBI:29035"/>
        <label>2</label>
    </ligand>
</feature>
<evidence type="ECO:0000256" key="1">
    <source>
        <dbReference type="ARBA" id="ARBA00006153"/>
    </source>
</evidence>
<dbReference type="SUPFAM" id="SSF53187">
    <property type="entry name" value="Zn-dependent exopeptidases"/>
    <property type="match status" value="1"/>
</dbReference>
<comment type="similarity">
    <text evidence="1">Belongs to the peptidase M20 family.</text>
</comment>
<proteinExistence type="inferred from homology"/>
<dbReference type="Gene3D" id="3.30.70.360">
    <property type="match status" value="1"/>
</dbReference>
<dbReference type="FunFam" id="3.30.70.360:FF:000014">
    <property type="entry name" value="N-acyl-L-amino acid amidohydrolase"/>
    <property type="match status" value="1"/>
</dbReference>
<dbReference type="Proteomes" id="UP000243605">
    <property type="component" value="Unassembled WGS sequence"/>
</dbReference>
<gene>
    <name evidence="5" type="ORF">SAMN05192557_2101</name>
</gene>
<dbReference type="InterPro" id="IPR017439">
    <property type="entry name" value="Amidohydrolase"/>
</dbReference>
<dbReference type="InterPro" id="IPR002933">
    <property type="entry name" value="Peptidase_M20"/>
</dbReference>
<keyword evidence="3" id="KW-0464">Manganese</keyword>
<dbReference type="Gene3D" id="3.40.630.10">
    <property type="entry name" value="Zn peptidases"/>
    <property type="match status" value="1"/>
</dbReference>
<dbReference type="PANTHER" id="PTHR11014:SF63">
    <property type="entry name" value="METALLOPEPTIDASE, PUTATIVE (AFU_ORTHOLOGUE AFUA_6G09600)-RELATED"/>
    <property type="match status" value="1"/>
</dbReference>
<dbReference type="AlphaFoldDB" id="A0A662Z5K3"/>
<keyword evidence="2 5" id="KW-0378">Hydrolase</keyword>
<dbReference type="GO" id="GO:0046872">
    <property type="term" value="F:metal ion binding"/>
    <property type="evidence" value="ECO:0007669"/>
    <property type="project" value="UniProtKB-KW"/>
</dbReference>
<dbReference type="GO" id="GO:0016787">
    <property type="term" value="F:hydrolase activity"/>
    <property type="evidence" value="ECO:0007669"/>
    <property type="project" value="UniProtKB-KW"/>
</dbReference>
<dbReference type="Pfam" id="PF01546">
    <property type="entry name" value="Peptidase_M20"/>
    <property type="match status" value="1"/>
</dbReference>